<evidence type="ECO:0000313" key="2">
    <source>
        <dbReference type="Proteomes" id="UP000265520"/>
    </source>
</evidence>
<sequence>MLLFDLAYWSWYFQASTQEQFDQPVSGSLHSPSSKCQVPKGRAIQVEDSVVERQPSIHVRRPRSID</sequence>
<dbReference type="Proteomes" id="UP000265520">
    <property type="component" value="Unassembled WGS sequence"/>
</dbReference>
<protein>
    <submittedName>
        <fullName evidence="1">Pre-mRNA polyadenylation factor FIP1</fullName>
    </submittedName>
</protein>
<feature type="non-terminal residue" evidence="1">
    <location>
        <position position="66"/>
    </location>
</feature>
<accession>A0A392R9R9</accession>
<evidence type="ECO:0000313" key="1">
    <source>
        <dbReference type="EMBL" id="MCI32957.1"/>
    </source>
</evidence>
<dbReference type="PANTHER" id="PTHR36884:SF4">
    <property type="entry name" value="FIP1[III]-LIKE PROTEIN"/>
    <property type="match status" value="1"/>
</dbReference>
<dbReference type="EMBL" id="LXQA010200210">
    <property type="protein sequence ID" value="MCI32957.1"/>
    <property type="molecule type" value="Genomic_DNA"/>
</dbReference>
<reference evidence="1 2" key="1">
    <citation type="journal article" date="2018" name="Front. Plant Sci.">
        <title>Red Clover (Trifolium pratense) and Zigzag Clover (T. medium) - A Picture of Genomic Similarities and Differences.</title>
        <authorList>
            <person name="Dluhosova J."/>
            <person name="Istvanek J."/>
            <person name="Nedelnik J."/>
            <person name="Repkova J."/>
        </authorList>
    </citation>
    <scope>NUCLEOTIDE SEQUENCE [LARGE SCALE GENOMIC DNA]</scope>
    <source>
        <strain evidence="2">cv. 10/8</strain>
        <tissue evidence="1">Leaf</tissue>
    </source>
</reference>
<dbReference type="InterPro" id="IPR044976">
    <property type="entry name" value="FIPS5/FIPS3-like"/>
</dbReference>
<name>A0A392R9R9_9FABA</name>
<organism evidence="1 2">
    <name type="scientific">Trifolium medium</name>
    <dbReference type="NCBI Taxonomy" id="97028"/>
    <lineage>
        <taxon>Eukaryota</taxon>
        <taxon>Viridiplantae</taxon>
        <taxon>Streptophyta</taxon>
        <taxon>Embryophyta</taxon>
        <taxon>Tracheophyta</taxon>
        <taxon>Spermatophyta</taxon>
        <taxon>Magnoliopsida</taxon>
        <taxon>eudicotyledons</taxon>
        <taxon>Gunneridae</taxon>
        <taxon>Pentapetalae</taxon>
        <taxon>rosids</taxon>
        <taxon>fabids</taxon>
        <taxon>Fabales</taxon>
        <taxon>Fabaceae</taxon>
        <taxon>Papilionoideae</taxon>
        <taxon>50 kb inversion clade</taxon>
        <taxon>NPAAA clade</taxon>
        <taxon>Hologalegina</taxon>
        <taxon>IRL clade</taxon>
        <taxon>Trifolieae</taxon>
        <taxon>Trifolium</taxon>
    </lineage>
</organism>
<dbReference type="GO" id="GO:0006397">
    <property type="term" value="P:mRNA processing"/>
    <property type="evidence" value="ECO:0007669"/>
    <property type="project" value="InterPro"/>
</dbReference>
<comment type="caution">
    <text evidence="1">The sequence shown here is derived from an EMBL/GenBank/DDBJ whole genome shotgun (WGS) entry which is preliminary data.</text>
</comment>
<dbReference type="PANTHER" id="PTHR36884">
    <property type="entry name" value="FIP1[III]-LIKE PROTEIN"/>
    <property type="match status" value="1"/>
</dbReference>
<proteinExistence type="predicted"/>
<keyword evidence="2" id="KW-1185">Reference proteome</keyword>
<dbReference type="AlphaFoldDB" id="A0A392R9R9"/>